<reference evidence="3" key="1">
    <citation type="journal article" date="2019" name="Int. J. Syst. Evol. Microbiol.">
        <title>The Global Catalogue of Microorganisms (GCM) 10K type strain sequencing project: providing services to taxonomists for standard genome sequencing and annotation.</title>
        <authorList>
            <consortium name="The Broad Institute Genomics Platform"/>
            <consortium name="The Broad Institute Genome Sequencing Center for Infectious Disease"/>
            <person name="Wu L."/>
            <person name="Ma J."/>
        </authorList>
    </citation>
    <scope>NUCLEOTIDE SEQUENCE [LARGE SCALE GENOMIC DNA]</scope>
    <source>
        <strain evidence="3">2902at01</strain>
    </source>
</reference>
<proteinExistence type="predicted"/>
<feature type="region of interest" description="Disordered" evidence="1">
    <location>
        <begin position="1"/>
        <end position="121"/>
    </location>
</feature>
<dbReference type="EMBL" id="JBHSBN010000008">
    <property type="protein sequence ID" value="MFC4107059.1"/>
    <property type="molecule type" value="Genomic_DNA"/>
</dbReference>
<organism evidence="2 3">
    <name type="scientific">Micromonospora zhanjiangensis</name>
    <dbReference type="NCBI Taxonomy" id="1522057"/>
    <lineage>
        <taxon>Bacteria</taxon>
        <taxon>Bacillati</taxon>
        <taxon>Actinomycetota</taxon>
        <taxon>Actinomycetes</taxon>
        <taxon>Micromonosporales</taxon>
        <taxon>Micromonosporaceae</taxon>
        <taxon>Micromonospora</taxon>
    </lineage>
</organism>
<name>A0ABV8KLS5_9ACTN</name>
<evidence type="ECO:0000313" key="2">
    <source>
        <dbReference type="EMBL" id="MFC4107059.1"/>
    </source>
</evidence>
<evidence type="ECO:0000313" key="3">
    <source>
        <dbReference type="Proteomes" id="UP001595868"/>
    </source>
</evidence>
<evidence type="ECO:0000256" key="1">
    <source>
        <dbReference type="SAM" id="MobiDB-lite"/>
    </source>
</evidence>
<sequence length="121" mass="12947">MTARDRNSGRPLEESPEVRSAVRDESTVPQLATDGGADPDTPTFTAPGEKPTDRSDTEDLLGDPYGAGSNNAAGYRTGAEQPWEAEDLAKARGQDPTPTNVERARHDLDEDGRAAVERTVP</sequence>
<comment type="caution">
    <text evidence="2">The sequence shown here is derived from an EMBL/GenBank/DDBJ whole genome shotgun (WGS) entry which is preliminary data.</text>
</comment>
<evidence type="ECO:0008006" key="4">
    <source>
        <dbReference type="Google" id="ProtNLM"/>
    </source>
</evidence>
<feature type="compositionally biased region" description="Basic and acidic residues" evidence="1">
    <location>
        <begin position="102"/>
        <end position="121"/>
    </location>
</feature>
<protein>
    <recommendedName>
        <fullName evidence="4">DUF5709 domain-containing protein</fullName>
    </recommendedName>
</protein>
<dbReference type="RefSeq" id="WP_377545586.1">
    <property type="nucleotide sequence ID" value="NZ_JBHSBN010000008.1"/>
</dbReference>
<keyword evidence="3" id="KW-1185">Reference proteome</keyword>
<feature type="compositionally biased region" description="Basic and acidic residues" evidence="1">
    <location>
        <begin position="1"/>
        <end position="26"/>
    </location>
</feature>
<accession>A0ABV8KLS5</accession>
<dbReference type="Proteomes" id="UP001595868">
    <property type="component" value="Unassembled WGS sequence"/>
</dbReference>
<gene>
    <name evidence="2" type="ORF">ACFOX0_14125</name>
</gene>